<dbReference type="EMBL" id="JACGCI010000083">
    <property type="protein sequence ID" value="KAF6747231.1"/>
    <property type="molecule type" value="Genomic_DNA"/>
</dbReference>
<sequence length="144" mass="16748">MRLSLIALVPLTALLSSVVHARSDYTYQARVEHIDELATRALDDSLLTTRQDLADLSTRDLLNELEDRLQRREESRLKRWIKMRWPSGKYQCVQCGVDTAWVHTENGVMKHIKEKGTNHDLWRSKDGSYKYVTPRNPTVVGTRR</sequence>
<feature type="chain" id="PRO_5034047438" evidence="1">
    <location>
        <begin position="22"/>
        <end position="144"/>
    </location>
</feature>
<evidence type="ECO:0000313" key="3">
    <source>
        <dbReference type="Proteomes" id="UP000521943"/>
    </source>
</evidence>
<dbReference type="AlphaFoldDB" id="A0A8H6LZY0"/>
<reference evidence="2 3" key="1">
    <citation type="submission" date="2020-07" db="EMBL/GenBank/DDBJ databases">
        <title>Comparative genomics of pyrophilous fungi reveals a link between fire events and developmental genes.</title>
        <authorList>
            <consortium name="DOE Joint Genome Institute"/>
            <person name="Steindorff A.S."/>
            <person name="Carver A."/>
            <person name="Calhoun S."/>
            <person name="Stillman K."/>
            <person name="Liu H."/>
            <person name="Lipzen A."/>
            <person name="Pangilinan J."/>
            <person name="Labutti K."/>
            <person name="Bruns T.D."/>
            <person name="Grigoriev I.V."/>
        </authorList>
    </citation>
    <scope>NUCLEOTIDE SEQUENCE [LARGE SCALE GENOMIC DNA]</scope>
    <source>
        <strain evidence="2 3">CBS 144469</strain>
    </source>
</reference>
<proteinExistence type="predicted"/>
<keyword evidence="3" id="KW-1185">Reference proteome</keyword>
<protein>
    <submittedName>
        <fullName evidence="2">Uncharacterized protein</fullName>
    </submittedName>
</protein>
<dbReference type="Proteomes" id="UP000521943">
    <property type="component" value="Unassembled WGS sequence"/>
</dbReference>
<dbReference type="OrthoDB" id="3082288at2759"/>
<feature type="signal peptide" evidence="1">
    <location>
        <begin position="1"/>
        <end position="21"/>
    </location>
</feature>
<organism evidence="2 3">
    <name type="scientific">Ephemerocybe angulata</name>
    <dbReference type="NCBI Taxonomy" id="980116"/>
    <lineage>
        <taxon>Eukaryota</taxon>
        <taxon>Fungi</taxon>
        <taxon>Dikarya</taxon>
        <taxon>Basidiomycota</taxon>
        <taxon>Agaricomycotina</taxon>
        <taxon>Agaricomycetes</taxon>
        <taxon>Agaricomycetidae</taxon>
        <taxon>Agaricales</taxon>
        <taxon>Agaricineae</taxon>
        <taxon>Psathyrellaceae</taxon>
        <taxon>Ephemerocybe</taxon>
    </lineage>
</organism>
<evidence type="ECO:0000313" key="2">
    <source>
        <dbReference type="EMBL" id="KAF6747231.1"/>
    </source>
</evidence>
<gene>
    <name evidence="2" type="ORF">DFP72DRAFT_920332</name>
</gene>
<keyword evidence="1" id="KW-0732">Signal</keyword>
<comment type="caution">
    <text evidence="2">The sequence shown here is derived from an EMBL/GenBank/DDBJ whole genome shotgun (WGS) entry which is preliminary data.</text>
</comment>
<name>A0A8H6LZY0_9AGAR</name>
<accession>A0A8H6LZY0</accession>
<evidence type="ECO:0000256" key="1">
    <source>
        <dbReference type="SAM" id="SignalP"/>
    </source>
</evidence>